<name>A0ABT3JC17_9SPHN</name>
<accession>A0ABT3JC17</accession>
<feature type="chain" id="PRO_5046703698" evidence="1">
    <location>
        <begin position="25"/>
        <end position="288"/>
    </location>
</feature>
<keyword evidence="1" id="KW-0732">Signal</keyword>
<gene>
    <name evidence="2" type="ORF">OMW55_02145</name>
</gene>
<dbReference type="RefSeq" id="WP_264880461.1">
    <property type="nucleotide sequence ID" value="NZ_JAPDOB010000001.1"/>
</dbReference>
<keyword evidence="3" id="KW-1185">Reference proteome</keyword>
<reference evidence="2 3" key="1">
    <citation type="submission" date="2022-10" db="EMBL/GenBank/DDBJ databases">
        <title>Sphingomonas sp.</title>
        <authorList>
            <person name="Jin C."/>
        </authorList>
    </citation>
    <scope>NUCLEOTIDE SEQUENCE [LARGE SCALE GENOMIC DNA]</scope>
    <source>
        <strain evidence="2 3">BN140010</strain>
    </source>
</reference>
<evidence type="ECO:0000256" key="1">
    <source>
        <dbReference type="SAM" id="SignalP"/>
    </source>
</evidence>
<sequence length="288" mass="29977">MYKFFALLAAICLAGIGVASSTMAANVGELGFTLSGTDRVDRVQLTLRDGRRSGMHSSSSYRPNELAGLNTDALRAGSGAIGFALVRDAGRVDCRGAAQRAGHAGGQCDFKADPRFAALLASRGIEAPDEEEALGLTLVGATSALVNAVADAGYTRVSADDLTGLAALGVTPAYIGELARGGYKPANVGDLLAFKALDISPSYVAALGRQGYGRIPASELIQLKALDITPEFIRGFREAGYPALPVATLIQAKALNVTPEFVRSLRPPQSSRLSADELIRLKVAGLMP</sequence>
<evidence type="ECO:0000313" key="3">
    <source>
        <dbReference type="Proteomes" id="UP001526246"/>
    </source>
</evidence>
<proteinExistence type="predicted"/>
<feature type="signal peptide" evidence="1">
    <location>
        <begin position="1"/>
        <end position="24"/>
    </location>
</feature>
<protein>
    <submittedName>
        <fullName evidence="2">Uncharacterized protein</fullName>
    </submittedName>
</protein>
<organism evidence="2 3">
    <name type="scientific">Sphingomonas arvum</name>
    <dbReference type="NCBI Taxonomy" id="2992113"/>
    <lineage>
        <taxon>Bacteria</taxon>
        <taxon>Pseudomonadati</taxon>
        <taxon>Pseudomonadota</taxon>
        <taxon>Alphaproteobacteria</taxon>
        <taxon>Sphingomonadales</taxon>
        <taxon>Sphingomonadaceae</taxon>
        <taxon>Sphingomonas</taxon>
    </lineage>
</organism>
<comment type="caution">
    <text evidence="2">The sequence shown here is derived from an EMBL/GenBank/DDBJ whole genome shotgun (WGS) entry which is preliminary data.</text>
</comment>
<dbReference type="Proteomes" id="UP001526246">
    <property type="component" value="Unassembled WGS sequence"/>
</dbReference>
<evidence type="ECO:0000313" key="2">
    <source>
        <dbReference type="EMBL" id="MCW3796611.1"/>
    </source>
</evidence>
<dbReference type="EMBL" id="JAPDOB010000001">
    <property type="protein sequence ID" value="MCW3796611.1"/>
    <property type="molecule type" value="Genomic_DNA"/>
</dbReference>